<dbReference type="InterPro" id="IPR036634">
    <property type="entry name" value="PRD_sf"/>
</dbReference>
<comment type="subcellular location">
    <subcellularLocation>
        <location evidence="1">Cytoplasm</location>
    </subcellularLocation>
</comment>
<keyword evidence="2" id="KW-0813">Transport</keyword>
<evidence type="ECO:0000256" key="9">
    <source>
        <dbReference type="ARBA" id="ARBA00041175"/>
    </source>
</evidence>
<dbReference type="GO" id="GO:0006355">
    <property type="term" value="P:regulation of DNA-templated transcription"/>
    <property type="evidence" value="ECO:0007669"/>
    <property type="project" value="InterPro"/>
</dbReference>
<dbReference type="Pfam" id="PF00359">
    <property type="entry name" value="PTS_EIIA_2"/>
    <property type="match status" value="1"/>
</dbReference>
<feature type="domain" description="PRD" evidence="13">
    <location>
        <begin position="287"/>
        <end position="396"/>
    </location>
</feature>
<evidence type="ECO:0000256" key="4">
    <source>
        <dbReference type="ARBA" id="ARBA00022553"/>
    </source>
</evidence>
<dbReference type="InterPro" id="IPR016152">
    <property type="entry name" value="PTrfase/Anion_transptr"/>
</dbReference>
<accession>A0AAW8TXF6</accession>
<dbReference type="PROSITE" id="PS51094">
    <property type="entry name" value="PTS_EIIA_TYPE_2"/>
    <property type="match status" value="1"/>
</dbReference>
<evidence type="ECO:0000259" key="13">
    <source>
        <dbReference type="PROSITE" id="PS51372"/>
    </source>
</evidence>
<evidence type="ECO:0000259" key="12">
    <source>
        <dbReference type="PROSITE" id="PS51099"/>
    </source>
</evidence>
<sequence>MNERIRKILSLLIRNPELKMSNLTAKLDLTKRQINYAVNSFNEELKIKKLPQIKRNYNGDFEIPLEVVQMLTSEEEQVDAHYLTDNLSEIDRVVLILMMLITNPSYVGLDHFGDLLKVSKSTIIDDIKYAKWLSEKYNLSLVYDRMNGYSLIGSEHRVLQMMSDIVHQYHIFQSENIRDVLVVDERVKEDSVVHLIHGMEQMLHLSYSDESVDYLQVSIRFLVSRGLLQNTPDEEPRVDIRQTPEYKLVQILVGDTQWQLHSVYLEWLTLLFLTSNIFEKKTTQDFDSDSQLHRLIQQMVDTFQNQTFIVVEDRENFERRILNHLRPACFRIKFNLSLGVYSLENLIQDSNHAILVDLMKELIIPIEKWLGKAFPEDELNLLSYYFGFQLTNHNQQQKKKPRAVVVCTNGVMVSKLMRESLEKLFPELHFLAAFSVRDFYQFQEDYDLVFTTAPLKTRLAQFIVDPIMTYKEQVSLRYRVLNDLGIDQIDQTVDSLIKIIQKYGNISQMKNLKEEIQYFLLQANEDSPLENYKVLPSLTHYLKPKYIQIIDKKISWKEAVILACQPLFEDRIIDGDFQKDCIKQIAEVGYSGYLGERTCIPHTTVEHGVLKDGVSLLLAKQPIDFPDGHKVSLIMPLSFYDLTRHLRAINQIAEISDNPELIDELLAVNEVNAYQLIRQYT</sequence>
<evidence type="ECO:0000256" key="2">
    <source>
        <dbReference type="ARBA" id="ARBA00022448"/>
    </source>
</evidence>
<dbReference type="Pfam" id="PF00874">
    <property type="entry name" value="PRD"/>
    <property type="match status" value="1"/>
</dbReference>
<evidence type="ECO:0000256" key="6">
    <source>
        <dbReference type="ARBA" id="ARBA00022683"/>
    </source>
</evidence>
<organism evidence="14 15">
    <name type="scientific">Enterococcus asini</name>
    <dbReference type="NCBI Taxonomy" id="57732"/>
    <lineage>
        <taxon>Bacteria</taxon>
        <taxon>Bacillati</taxon>
        <taxon>Bacillota</taxon>
        <taxon>Bacilli</taxon>
        <taxon>Lactobacillales</taxon>
        <taxon>Enterococcaceae</taxon>
        <taxon>Enterococcus</taxon>
    </lineage>
</organism>
<dbReference type="Gene3D" id="3.40.50.2300">
    <property type="match status" value="1"/>
</dbReference>
<dbReference type="InterPro" id="IPR051351">
    <property type="entry name" value="Ascorbate-PTS_EIIA_comp"/>
</dbReference>
<dbReference type="Gene3D" id="1.10.1790.10">
    <property type="entry name" value="PRD domain"/>
    <property type="match status" value="1"/>
</dbReference>
<dbReference type="Proteomes" id="UP001256711">
    <property type="component" value="Unassembled WGS sequence"/>
</dbReference>
<dbReference type="GO" id="GO:0005737">
    <property type="term" value="C:cytoplasm"/>
    <property type="evidence" value="ECO:0007669"/>
    <property type="project" value="UniProtKB-SubCell"/>
</dbReference>
<dbReference type="EMBL" id="JARQBJ010000003">
    <property type="protein sequence ID" value="MDT2810121.1"/>
    <property type="molecule type" value="Genomic_DNA"/>
</dbReference>
<evidence type="ECO:0000256" key="10">
    <source>
        <dbReference type="ARBA" id="ARBA00042072"/>
    </source>
</evidence>
<dbReference type="InterPro" id="IPR011608">
    <property type="entry name" value="PRD"/>
</dbReference>
<name>A0AAW8TXF6_9ENTE</name>
<dbReference type="InterPro" id="IPR002178">
    <property type="entry name" value="PTS_EIIA_type-2_dom"/>
</dbReference>
<evidence type="ECO:0000256" key="1">
    <source>
        <dbReference type="ARBA" id="ARBA00004496"/>
    </source>
</evidence>
<dbReference type="PANTHER" id="PTHR36203:SF1">
    <property type="entry name" value="ASCORBATE-SPECIFIC PTS SYSTEM EIIA COMPONENT"/>
    <property type="match status" value="1"/>
</dbReference>
<evidence type="ECO:0000256" key="3">
    <source>
        <dbReference type="ARBA" id="ARBA00022490"/>
    </source>
</evidence>
<keyword evidence="6" id="KW-0598">Phosphotransferase system</keyword>
<dbReference type="AlphaFoldDB" id="A0AAW8TXF6"/>
<evidence type="ECO:0000313" key="15">
    <source>
        <dbReference type="Proteomes" id="UP001256711"/>
    </source>
</evidence>
<evidence type="ECO:0000256" key="8">
    <source>
        <dbReference type="ARBA" id="ARBA00037387"/>
    </source>
</evidence>
<feature type="domain" description="PTS EIIA type-2" evidence="11">
    <location>
        <begin position="540"/>
        <end position="680"/>
    </location>
</feature>
<dbReference type="PROSITE" id="PS51099">
    <property type="entry name" value="PTS_EIIB_TYPE_2"/>
    <property type="match status" value="1"/>
</dbReference>
<dbReference type="InterPro" id="IPR013011">
    <property type="entry name" value="PTS_EIIB_2"/>
</dbReference>
<dbReference type="PANTHER" id="PTHR36203">
    <property type="entry name" value="ASCORBATE-SPECIFIC PTS SYSTEM EIIA COMPONENT"/>
    <property type="match status" value="1"/>
</dbReference>
<dbReference type="CDD" id="cd05568">
    <property type="entry name" value="PTS_IIB_bgl_like"/>
    <property type="match status" value="1"/>
</dbReference>
<keyword evidence="14" id="KW-0762">Sugar transport</keyword>
<gene>
    <name evidence="14" type="ORF">P7H43_06475</name>
</gene>
<dbReference type="GO" id="GO:0009401">
    <property type="term" value="P:phosphoenolpyruvate-dependent sugar phosphotransferase system"/>
    <property type="evidence" value="ECO:0007669"/>
    <property type="project" value="UniProtKB-KW"/>
</dbReference>
<keyword evidence="5" id="KW-0808">Transferase</keyword>
<keyword evidence="4" id="KW-0597">Phosphoprotein</keyword>
<dbReference type="InterPro" id="IPR036095">
    <property type="entry name" value="PTS_EIIB-like_sf"/>
</dbReference>
<protein>
    <recommendedName>
        <fullName evidence="9">Ascorbate-specific PTS system EIIA component</fullName>
    </recommendedName>
    <alternativeName>
        <fullName evidence="10">Ascorbate-specific phosphotransferase enzyme IIA component</fullName>
    </alternativeName>
</protein>
<dbReference type="SUPFAM" id="SSF52794">
    <property type="entry name" value="PTS system IIB component-like"/>
    <property type="match status" value="1"/>
</dbReference>
<evidence type="ECO:0000256" key="7">
    <source>
        <dbReference type="ARBA" id="ARBA00022777"/>
    </source>
</evidence>
<comment type="caution">
    <text evidence="14">The sequence shown here is derived from an EMBL/GenBank/DDBJ whole genome shotgun (WGS) entry which is preliminary data.</text>
</comment>
<keyword evidence="7" id="KW-0418">Kinase</keyword>
<dbReference type="RefSeq" id="WP_270597135.1">
    <property type="nucleotide sequence ID" value="NZ_JAQESC010000003.1"/>
</dbReference>
<dbReference type="SUPFAM" id="SSF63520">
    <property type="entry name" value="PTS-regulatory domain, PRD"/>
    <property type="match status" value="1"/>
</dbReference>
<proteinExistence type="predicted"/>
<dbReference type="GO" id="GO:0008982">
    <property type="term" value="F:protein-N(PI)-phosphohistidine-sugar phosphotransferase activity"/>
    <property type="evidence" value="ECO:0007669"/>
    <property type="project" value="InterPro"/>
</dbReference>
<comment type="function">
    <text evidence="8">The phosphoenolpyruvate-dependent sugar phosphotransferase system (sugar PTS), a major carbohydrate active transport system, catalyzes the phosphorylation of incoming sugar substrates concomitantly with their translocation across the cell membrane. The enzyme II UlaABC PTS system is involved in ascorbate transport.</text>
</comment>
<evidence type="ECO:0000256" key="5">
    <source>
        <dbReference type="ARBA" id="ARBA00022679"/>
    </source>
</evidence>
<dbReference type="SUPFAM" id="SSF55804">
    <property type="entry name" value="Phoshotransferase/anion transport protein"/>
    <property type="match status" value="1"/>
</dbReference>
<feature type="domain" description="PTS EIIB type-2" evidence="12">
    <location>
        <begin position="401"/>
        <end position="488"/>
    </location>
</feature>
<dbReference type="Gene3D" id="3.40.930.10">
    <property type="entry name" value="Mannitol-specific EII, Chain A"/>
    <property type="match status" value="1"/>
</dbReference>
<dbReference type="PROSITE" id="PS51372">
    <property type="entry name" value="PRD_2"/>
    <property type="match status" value="1"/>
</dbReference>
<evidence type="ECO:0000259" key="11">
    <source>
        <dbReference type="PROSITE" id="PS51094"/>
    </source>
</evidence>
<keyword evidence="3" id="KW-0963">Cytoplasm</keyword>
<reference evidence="14" key="1">
    <citation type="submission" date="2023-03" db="EMBL/GenBank/DDBJ databases">
        <authorList>
            <person name="Shen W."/>
            <person name="Cai J."/>
        </authorList>
    </citation>
    <scope>NUCLEOTIDE SEQUENCE</scope>
    <source>
        <strain evidence="14">B226-2</strain>
    </source>
</reference>
<evidence type="ECO:0000313" key="14">
    <source>
        <dbReference type="EMBL" id="MDT2810121.1"/>
    </source>
</evidence>
<dbReference type="GO" id="GO:0016301">
    <property type="term" value="F:kinase activity"/>
    <property type="evidence" value="ECO:0007669"/>
    <property type="project" value="UniProtKB-KW"/>
</dbReference>